<name>A0A7Z0LDW2_9STRE</name>
<dbReference type="PROSITE" id="PS51459">
    <property type="entry name" value="FIDO"/>
    <property type="match status" value="1"/>
</dbReference>
<keyword evidence="1" id="KW-0808">Transferase</keyword>
<keyword evidence="2" id="KW-0548">Nucleotidyltransferase</keyword>
<dbReference type="Proteomes" id="UP000563349">
    <property type="component" value="Unassembled WGS sequence"/>
</dbReference>
<comment type="catalytic activity">
    <reaction evidence="7">
        <text>L-tyrosyl-[protein] + ATP = O-(5'-adenylyl)-L-tyrosyl-[protein] + diphosphate</text>
        <dbReference type="Rhea" id="RHEA:54288"/>
        <dbReference type="Rhea" id="RHEA-COMP:10136"/>
        <dbReference type="Rhea" id="RHEA-COMP:13846"/>
        <dbReference type="ChEBI" id="CHEBI:30616"/>
        <dbReference type="ChEBI" id="CHEBI:33019"/>
        <dbReference type="ChEBI" id="CHEBI:46858"/>
        <dbReference type="ChEBI" id="CHEBI:83624"/>
        <dbReference type="EC" id="2.7.7.108"/>
    </reaction>
</comment>
<dbReference type="PANTHER" id="PTHR39560:SF1">
    <property type="entry name" value="PROTEIN ADENYLYLTRANSFERASE FIC-RELATED"/>
    <property type="match status" value="1"/>
</dbReference>
<evidence type="ECO:0000256" key="2">
    <source>
        <dbReference type="ARBA" id="ARBA00022695"/>
    </source>
</evidence>
<evidence type="ECO:0000313" key="10">
    <source>
        <dbReference type="Proteomes" id="UP000563349"/>
    </source>
</evidence>
<dbReference type="RefSeq" id="WP_179924028.1">
    <property type="nucleotide sequence ID" value="NZ_CP128228.1"/>
</dbReference>
<evidence type="ECO:0000259" key="8">
    <source>
        <dbReference type="PROSITE" id="PS51459"/>
    </source>
</evidence>
<dbReference type="GO" id="GO:0070733">
    <property type="term" value="F:AMPylase activity"/>
    <property type="evidence" value="ECO:0007669"/>
    <property type="project" value="UniProtKB-EC"/>
</dbReference>
<dbReference type="AlphaFoldDB" id="A0A7Z0LDW2"/>
<dbReference type="Gene3D" id="1.10.3290.10">
    <property type="entry name" value="Fido-like domain"/>
    <property type="match status" value="1"/>
</dbReference>
<comment type="catalytic activity">
    <reaction evidence="6">
        <text>L-threonyl-[protein] + ATP = 3-O-(5'-adenylyl)-L-threonyl-[protein] + diphosphate</text>
        <dbReference type="Rhea" id="RHEA:54292"/>
        <dbReference type="Rhea" id="RHEA-COMP:11060"/>
        <dbReference type="Rhea" id="RHEA-COMP:13847"/>
        <dbReference type="ChEBI" id="CHEBI:30013"/>
        <dbReference type="ChEBI" id="CHEBI:30616"/>
        <dbReference type="ChEBI" id="CHEBI:33019"/>
        <dbReference type="ChEBI" id="CHEBI:138113"/>
        <dbReference type="EC" id="2.7.7.108"/>
    </reaction>
</comment>
<feature type="domain" description="Fido" evidence="8">
    <location>
        <begin position="42"/>
        <end position="168"/>
    </location>
</feature>
<evidence type="ECO:0000256" key="6">
    <source>
        <dbReference type="ARBA" id="ARBA00047939"/>
    </source>
</evidence>
<dbReference type="GO" id="GO:0051302">
    <property type="term" value="P:regulation of cell division"/>
    <property type="evidence" value="ECO:0007669"/>
    <property type="project" value="TreeGrafter"/>
</dbReference>
<organism evidence="9 10">
    <name type="scientific">Streptococcus danieliae</name>
    <dbReference type="NCBI Taxonomy" id="747656"/>
    <lineage>
        <taxon>Bacteria</taxon>
        <taxon>Bacillati</taxon>
        <taxon>Bacillota</taxon>
        <taxon>Bacilli</taxon>
        <taxon>Lactobacillales</taxon>
        <taxon>Streptococcaceae</taxon>
        <taxon>Streptococcus</taxon>
    </lineage>
</organism>
<dbReference type="NCBIfam" id="NF046029">
    <property type="entry name" value="ProtAdlyltaseNmFic"/>
    <property type="match status" value="1"/>
</dbReference>
<proteinExistence type="predicted"/>
<dbReference type="SUPFAM" id="SSF140931">
    <property type="entry name" value="Fic-like"/>
    <property type="match status" value="1"/>
</dbReference>
<comment type="caution">
    <text evidence="9">The sequence shown here is derived from an EMBL/GenBank/DDBJ whole genome shotgun (WGS) entry which is preliminary data.</text>
</comment>
<dbReference type="GO" id="GO:0005524">
    <property type="term" value="F:ATP binding"/>
    <property type="evidence" value="ECO:0007669"/>
    <property type="project" value="UniProtKB-KW"/>
</dbReference>
<dbReference type="EC" id="2.7.7.108" evidence="5"/>
<evidence type="ECO:0000256" key="5">
    <source>
        <dbReference type="ARBA" id="ARBA00034531"/>
    </source>
</evidence>
<evidence type="ECO:0000256" key="4">
    <source>
        <dbReference type="ARBA" id="ARBA00022840"/>
    </source>
</evidence>
<keyword evidence="4" id="KW-0067">ATP-binding</keyword>
<sequence>MVLANKLGIDNAAELARKEEELSKKKAVQLFESGQLFALEVGTFKSLAQIHELLFEEIYDFAGKIRDVNIAKDDFQFTPRIFLEQSLLYIDKLPHQTFDEIIDKYADMNVAHPFREGNGRSMRIWLDCMLRASLGQVVDWNAVDKDAYFNAMVRSHVSTGELKYLLLQALTDDLGRATFFKGLDHSYYYEGYNYYQAEMFTGIGDEGRE</sequence>
<dbReference type="InterPro" id="IPR003812">
    <property type="entry name" value="Fido"/>
</dbReference>
<dbReference type="EMBL" id="JACBYG010000063">
    <property type="protein sequence ID" value="NYS49451.1"/>
    <property type="molecule type" value="Genomic_DNA"/>
</dbReference>
<accession>A0A7Z0LDW2</accession>
<evidence type="ECO:0000256" key="3">
    <source>
        <dbReference type="ARBA" id="ARBA00022741"/>
    </source>
</evidence>
<keyword evidence="3" id="KW-0547">Nucleotide-binding</keyword>
<evidence type="ECO:0000256" key="1">
    <source>
        <dbReference type="ARBA" id="ARBA00022679"/>
    </source>
</evidence>
<keyword evidence="10" id="KW-1185">Reference proteome</keyword>
<evidence type="ECO:0000313" key="9">
    <source>
        <dbReference type="EMBL" id="NYS49451.1"/>
    </source>
</evidence>
<reference evidence="9 10" key="1">
    <citation type="submission" date="2020-07" db="EMBL/GenBank/DDBJ databases">
        <title>MOT database genomes.</title>
        <authorList>
            <person name="Joseph S."/>
            <person name="Aduse-Opoku J."/>
            <person name="Hashim A."/>
            <person name="Wade W."/>
            <person name="Curtis M."/>
        </authorList>
    </citation>
    <scope>NUCLEOTIDE SEQUENCE [LARGE SCALE GENOMIC DNA]</scope>
    <source>
        <strain evidence="9 10">CCW311</strain>
    </source>
</reference>
<evidence type="ECO:0000256" key="7">
    <source>
        <dbReference type="ARBA" id="ARBA00048696"/>
    </source>
</evidence>
<gene>
    <name evidence="9" type="ORF">HZY93_05655</name>
</gene>
<protein>
    <recommendedName>
        <fullName evidence="5">protein adenylyltransferase</fullName>
        <ecNumber evidence="5">2.7.7.108</ecNumber>
    </recommendedName>
</protein>
<dbReference type="InterPro" id="IPR036597">
    <property type="entry name" value="Fido-like_dom_sf"/>
</dbReference>
<dbReference type="Pfam" id="PF02661">
    <property type="entry name" value="Fic"/>
    <property type="match status" value="1"/>
</dbReference>
<dbReference type="PANTHER" id="PTHR39560">
    <property type="entry name" value="PROTEIN ADENYLYLTRANSFERASE FIC-RELATED"/>
    <property type="match status" value="1"/>
</dbReference>